<dbReference type="EMBL" id="JADJUC010000006">
    <property type="protein sequence ID" value="MBK8524097.1"/>
    <property type="molecule type" value="Genomic_DNA"/>
</dbReference>
<dbReference type="AlphaFoldDB" id="A0A9D7PRW2"/>
<evidence type="ECO:0000313" key="1">
    <source>
        <dbReference type="EMBL" id="MBK8524097.1"/>
    </source>
</evidence>
<reference evidence="1" key="1">
    <citation type="submission" date="2020-10" db="EMBL/GenBank/DDBJ databases">
        <title>Connecting structure to function with the recovery of over 1000 high-quality activated sludge metagenome-assembled genomes encoding full-length rRNA genes using long-read sequencing.</title>
        <authorList>
            <person name="Singleton C.M."/>
            <person name="Petriglieri F."/>
            <person name="Kristensen J.M."/>
            <person name="Kirkegaard R.H."/>
            <person name="Michaelsen T.Y."/>
            <person name="Andersen M.H."/>
            <person name="Karst S.M."/>
            <person name="Dueholm M.S."/>
            <person name="Nielsen P.H."/>
            <person name="Albertsen M."/>
        </authorList>
    </citation>
    <scope>NUCLEOTIDE SEQUENCE</scope>
    <source>
        <strain evidence="1">Hirt_18-Q3-R61-65_BATAC.395</strain>
    </source>
</reference>
<evidence type="ECO:0000313" key="2">
    <source>
        <dbReference type="Proteomes" id="UP000886689"/>
    </source>
</evidence>
<organism evidence="1 2">
    <name type="scientific">Candidatus Proximibacter danicus</name>
    <dbReference type="NCBI Taxonomy" id="2954365"/>
    <lineage>
        <taxon>Bacteria</taxon>
        <taxon>Pseudomonadati</taxon>
        <taxon>Pseudomonadota</taxon>
        <taxon>Betaproteobacteria</taxon>
        <taxon>Candidatus Proximibacter</taxon>
    </lineage>
</organism>
<gene>
    <name evidence="1" type="ORF">IPL58_08165</name>
</gene>
<accession>A0A9D7PRW2</accession>
<name>A0A9D7PRW2_9PROT</name>
<dbReference type="Proteomes" id="UP000886689">
    <property type="component" value="Unassembled WGS sequence"/>
</dbReference>
<sequence length="55" mass="6389">MTPCRSRYRAKFNHHVFLRFIALRAAGFDQAENLRTGSIMSYSEKVDNLPRITSD</sequence>
<proteinExistence type="predicted"/>
<protein>
    <submittedName>
        <fullName evidence="1">Uncharacterized protein</fullName>
    </submittedName>
</protein>
<comment type="caution">
    <text evidence="1">The sequence shown here is derived from an EMBL/GenBank/DDBJ whole genome shotgun (WGS) entry which is preliminary data.</text>
</comment>